<dbReference type="STRING" id="1367422.A0A178ZLN7"/>
<sequence length="519" mass="57883">MSSPCTPQRKIIGELLLVSPIAVGGLGLSSSRRRQITPTAEKISPNRFAIITRPGAVSPVVNTIDRSTLPNPLRWPIQSEQASIENRCTLYEDFPNPLFQAWSAPVQQESSMPRHLALPFDLRDEKDALYDSKKRDFLLNIFPGTTGVSIDGFFLCLQQSSLPPKPWPLTVAGLPLYLTTELGQTPMPKAKPAYWKNGSIAEDRNGRDMEDWEPLFHIIKDHFRDIGVSITEVIYFFDHVYIVLEHRDTDHTKLPHLAAKIICFYMFEDEMGRPSTPHVRRLHDPAPGNPDLSQYDTLQPGLRVSSAYLPDCPNTFLATTTGVLLKDKVGNEFMTAAAHGFPGGKSGTSVWHPFPGTGRDIGELCMEVSHTDIALIRLHDNEKFSNITFQSDSIPAPIQLKKFVGSRECLRRSIMCLDSPDTGFIEGFYQAPAYQAIPSDDGSPTQNWVFTKWYYLGQDSGINLPQGMCGSAMWDQDGNVLGLFRYAPQEGAMKDWCTGIAADELINRGFSLVDTSDRT</sequence>
<reference evidence="1 2" key="1">
    <citation type="submission" date="2016-04" db="EMBL/GenBank/DDBJ databases">
        <title>Draft genome of Fonsecaea erecta CBS 125763.</title>
        <authorList>
            <person name="Weiss V.A."/>
            <person name="Vicente V.A."/>
            <person name="Raittz R.T."/>
            <person name="Moreno L.F."/>
            <person name="De Souza E.M."/>
            <person name="Pedrosa F.O."/>
            <person name="Steffens M.B."/>
            <person name="Faoro H."/>
            <person name="Tadra-Sfeir M.Z."/>
            <person name="Najafzadeh M.J."/>
            <person name="Felipe M.S."/>
            <person name="Teixeira M."/>
            <person name="Sun J."/>
            <person name="Xi L."/>
            <person name="Gomes R."/>
            <person name="De Azevedo C.M."/>
            <person name="Salgado C.G."/>
            <person name="Da Silva M.B."/>
            <person name="Nascimento M.F."/>
            <person name="Queiroz-Telles F."/>
            <person name="Attili D.S."/>
            <person name="Gorbushina A."/>
        </authorList>
    </citation>
    <scope>NUCLEOTIDE SEQUENCE [LARGE SCALE GENOMIC DNA]</scope>
    <source>
        <strain evidence="1 2">CBS 125763</strain>
    </source>
</reference>
<dbReference type="AlphaFoldDB" id="A0A178ZLN7"/>
<protein>
    <submittedName>
        <fullName evidence="1">Uncharacterized protein</fullName>
    </submittedName>
</protein>
<name>A0A178ZLN7_9EURO</name>
<comment type="caution">
    <text evidence="1">The sequence shown here is derived from an EMBL/GenBank/DDBJ whole genome shotgun (WGS) entry which is preliminary data.</text>
</comment>
<dbReference type="RefSeq" id="XP_018693768.1">
    <property type="nucleotide sequence ID" value="XM_018836915.1"/>
</dbReference>
<evidence type="ECO:0000313" key="2">
    <source>
        <dbReference type="Proteomes" id="UP000078343"/>
    </source>
</evidence>
<dbReference type="OrthoDB" id="4155294at2759"/>
<dbReference type="Proteomes" id="UP000078343">
    <property type="component" value="Unassembled WGS sequence"/>
</dbReference>
<accession>A0A178ZLN7</accession>
<dbReference type="GeneID" id="30009571"/>
<keyword evidence="2" id="KW-1185">Reference proteome</keyword>
<dbReference type="EMBL" id="LVYI01000004">
    <property type="protein sequence ID" value="OAP60401.1"/>
    <property type="molecule type" value="Genomic_DNA"/>
</dbReference>
<gene>
    <name evidence="1" type="ORF">AYL99_05403</name>
</gene>
<proteinExistence type="predicted"/>
<evidence type="ECO:0000313" key="1">
    <source>
        <dbReference type="EMBL" id="OAP60401.1"/>
    </source>
</evidence>
<organism evidence="1 2">
    <name type="scientific">Fonsecaea erecta</name>
    <dbReference type="NCBI Taxonomy" id="1367422"/>
    <lineage>
        <taxon>Eukaryota</taxon>
        <taxon>Fungi</taxon>
        <taxon>Dikarya</taxon>
        <taxon>Ascomycota</taxon>
        <taxon>Pezizomycotina</taxon>
        <taxon>Eurotiomycetes</taxon>
        <taxon>Chaetothyriomycetidae</taxon>
        <taxon>Chaetothyriales</taxon>
        <taxon>Herpotrichiellaceae</taxon>
        <taxon>Fonsecaea</taxon>
    </lineage>
</organism>